<evidence type="ECO:0000256" key="4">
    <source>
        <dbReference type="ARBA" id="ARBA00022692"/>
    </source>
</evidence>
<gene>
    <name evidence="8" type="ORF">N7330_09370</name>
</gene>
<evidence type="ECO:0000256" key="6">
    <source>
        <dbReference type="ARBA" id="ARBA00023136"/>
    </source>
</evidence>
<sequence>MNNSLQDTLALMGRILLAWLFVPAGFGKIAGFSGAVGYATSVGLPLPEVGVAVGLLIELVGGLMLLVGFMTRPAAVLLAFFTLVASFFFHAYWSLPADQAMMQQLMFNKNIAISGGLLAFAAFGAGRWSLDAKRLRV</sequence>
<feature type="transmembrane region" description="Helical" evidence="7">
    <location>
        <begin position="111"/>
        <end position="130"/>
    </location>
</feature>
<keyword evidence="5 7" id="KW-1133">Transmembrane helix</keyword>
<evidence type="ECO:0000256" key="5">
    <source>
        <dbReference type="ARBA" id="ARBA00022989"/>
    </source>
</evidence>
<dbReference type="AlphaFoldDB" id="A0AA42HS92"/>
<feature type="transmembrane region" description="Helical" evidence="7">
    <location>
        <begin position="76"/>
        <end position="95"/>
    </location>
</feature>
<dbReference type="EMBL" id="JAODZU010000009">
    <property type="protein sequence ID" value="MDH0363263.1"/>
    <property type="molecule type" value="Genomic_DNA"/>
</dbReference>
<comment type="subcellular location">
    <subcellularLocation>
        <location evidence="1">Cell membrane</location>
        <topology evidence="1">Multi-pass membrane protein</topology>
    </subcellularLocation>
</comment>
<keyword evidence="6 7" id="KW-0472">Membrane</keyword>
<organism evidence="8 9">
    <name type="scientific">Comamonas aquatica</name>
    <dbReference type="NCBI Taxonomy" id="225991"/>
    <lineage>
        <taxon>Bacteria</taxon>
        <taxon>Pseudomonadati</taxon>
        <taxon>Pseudomonadota</taxon>
        <taxon>Betaproteobacteria</taxon>
        <taxon>Burkholderiales</taxon>
        <taxon>Comamonadaceae</taxon>
        <taxon>Comamonas</taxon>
    </lineage>
</organism>
<evidence type="ECO:0000313" key="9">
    <source>
        <dbReference type="Proteomes" id="UP001158297"/>
    </source>
</evidence>
<dbReference type="Proteomes" id="UP001158297">
    <property type="component" value="Unassembled WGS sequence"/>
</dbReference>
<evidence type="ECO:0000256" key="7">
    <source>
        <dbReference type="SAM" id="Phobius"/>
    </source>
</evidence>
<keyword evidence="4 7" id="KW-0812">Transmembrane</keyword>
<name>A0AA42HS92_9BURK</name>
<dbReference type="InterPro" id="IPR032808">
    <property type="entry name" value="DoxX"/>
</dbReference>
<dbReference type="InterPro" id="IPR051907">
    <property type="entry name" value="DoxX-like_oxidoreductase"/>
</dbReference>
<reference evidence="8" key="1">
    <citation type="submission" date="2022-09" db="EMBL/GenBank/DDBJ databases">
        <title>Intensive care unit water sources are persistently colonized with multi-drug resistant bacteria and are the site of extensive horizontal gene transfer of antibiotic resistance genes.</title>
        <authorList>
            <person name="Diorio-Toth L."/>
        </authorList>
    </citation>
    <scope>NUCLEOTIDE SEQUENCE</scope>
    <source>
        <strain evidence="8">GD04130</strain>
    </source>
</reference>
<dbReference type="GO" id="GO:0005886">
    <property type="term" value="C:plasma membrane"/>
    <property type="evidence" value="ECO:0007669"/>
    <property type="project" value="UniProtKB-SubCell"/>
</dbReference>
<dbReference type="Pfam" id="PF07681">
    <property type="entry name" value="DoxX"/>
    <property type="match status" value="1"/>
</dbReference>
<dbReference type="RefSeq" id="WP_274753646.1">
    <property type="nucleotide sequence ID" value="NZ_JAOCET010000001.1"/>
</dbReference>
<evidence type="ECO:0000256" key="2">
    <source>
        <dbReference type="ARBA" id="ARBA00006679"/>
    </source>
</evidence>
<evidence type="ECO:0000313" key="8">
    <source>
        <dbReference type="EMBL" id="MDH0363263.1"/>
    </source>
</evidence>
<comment type="similarity">
    <text evidence="2">Belongs to the DoxX family.</text>
</comment>
<keyword evidence="3" id="KW-1003">Cell membrane</keyword>
<accession>A0AA42HS92</accession>
<protein>
    <submittedName>
        <fullName evidence="8">DoxX family protein</fullName>
    </submittedName>
</protein>
<evidence type="ECO:0000256" key="1">
    <source>
        <dbReference type="ARBA" id="ARBA00004651"/>
    </source>
</evidence>
<feature type="transmembrane region" description="Helical" evidence="7">
    <location>
        <begin position="51"/>
        <end position="69"/>
    </location>
</feature>
<proteinExistence type="inferred from homology"/>
<dbReference type="PANTHER" id="PTHR33452">
    <property type="entry name" value="OXIDOREDUCTASE CATD-RELATED"/>
    <property type="match status" value="1"/>
</dbReference>
<comment type="caution">
    <text evidence="8">The sequence shown here is derived from an EMBL/GenBank/DDBJ whole genome shotgun (WGS) entry which is preliminary data.</text>
</comment>
<dbReference type="PANTHER" id="PTHR33452:SF1">
    <property type="entry name" value="INNER MEMBRANE PROTEIN YPHA-RELATED"/>
    <property type="match status" value="1"/>
</dbReference>
<evidence type="ECO:0000256" key="3">
    <source>
        <dbReference type="ARBA" id="ARBA00022475"/>
    </source>
</evidence>